<evidence type="ECO:0000313" key="4">
    <source>
        <dbReference type="Proteomes" id="UP001611383"/>
    </source>
</evidence>
<feature type="chain" id="PRO_5046566659" description="Lipoprotein" evidence="2">
    <location>
        <begin position="22"/>
        <end position="507"/>
    </location>
</feature>
<dbReference type="PROSITE" id="PS51257">
    <property type="entry name" value="PROKAR_LIPOPROTEIN"/>
    <property type="match status" value="1"/>
</dbReference>
<evidence type="ECO:0000313" key="3">
    <source>
        <dbReference type="EMBL" id="WNG43095.1"/>
    </source>
</evidence>
<keyword evidence="2" id="KW-0732">Signal</keyword>
<sequence>MSAKREGRVVLLLLLVAVACACPGGARSGPNAVADQPPSKNEAPAAAVPPAPSPEHVAQQETRPEVAPEAQEDGAQLEARFEAAEKALALRPSDAAAQDSFERAWIARELHLLREELKEHERDEPVLELDGCAAASARECIGSRIGRRFDSAWYRVETSGDAFLLIFFHARLHYDNDRKTGNELVVFRGKLEANKDAPLRLDLVSRSEAKVSDAVGAALGRRAAFPDPKGADTRWGVRFEPLSPEEFALVDSLPDEWVGLIFNNGKYQRMTEAPGDRARFFIIKEPKLRMAYLSRSEREGAFEALPEISKEGDTYHLGRYRLRWKSNTSDVGFLATETAEGEGEPYVPAKRANAYKVAEPERSSVSGNEAKGAPEVVRQVVAQCRGTRWAEELRPGLYHVRCGCGSPCGYSTFVDVNSGRTSPTFWLPLAVDAERQRVAISTRGQLPIRIVDMFDGKEWMLIRRPLEPTGEISNLVEASFSDGQLDLSYTDRRGNSVRETVEVPPIE</sequence>
<dbReference type="Proteomes" id="UP001611383">
    <property type="component" value="Chromosome"/>
</dbReference>
<proteinExistence type="predicted"/>
<gene>
    <name evidence="3" type="ORF">F0U60_02530</name>
</gene>
<protein>
    <recommendedName>
        <fullName evidence="5">Lipoprotein</fullName>
    </recommendedName>
</protein>
<evidence type="ECO:0000256" key="1">
    <source>
        <dbReference type="SAM" id="MobiDB-lite"/>
    </source>
</evidence>
<evidence type="ECO:0008006" key="5">
    <source>
        <dbReference type="Google" id="ProtNLM"/>
    </source>
</evidence>
<feature type="region of interest" description="Disordered" evidence="1">
    <location>
        <begin position="27"/>
        <end position="73"/>
    </location>
</feature>
<name>A0ABY9WKY6_9BACT</name>
<accession>A0ABY9WKY6</accession>
<dbReference type="EMBL" id="CP043494">
    <property type="protein sequence ID" value="WNG43095.1"/>
    <property type="molecule type" value="Genomic_DNA"/>
</dbReference>
<keyword evidence="4" id="KW-1185">Reference proteome</keyword>
<organism evidence="3 4">
    <name type="scientific">Archangium minus</name>
    <dbReference type="NCBI Taxonomy" id="83450"/>
    <lineage>
        <taxon>Bacteria</taxon>
        <taxon>Pseudomonadati</taxon>
        <taxon>Myxococcota</taxon>
        <taxon>Myxococcia</taxon>
        <taxon>Myxococcales</taxon>
        <taxon>Cystobacterineae</taxon>
        <taxon>Archangiaceae</taxon>
        <taxon>Archangium</taxon>
    </lineage>
</organism>
<evidence type="ECO:0000256" key="2">
    <source>
        <dbReference type="SAM" id="SignalP"/>
    </source>
</evidence>
<dbReference type="RefSeq" id="WP_395813543.1">
    <property type="nucleotide sequence ID" value="NZ_CP043494.1"/>
</dbReference>
<reference evidence="3 4" key="1">
    <citation type="submission" date="2019-08" db="EMBL/GenBank/DDBJ databases">
        <title>Archangium and Cystobacter genomes.</title>
        <authorList>
            <person name="Chen I.-C.K."/>
            <person name="Wielgoss S."/>
        </authorList>
    </citation>
    <scope>NUCLEOTIDE SEQUENCE [LARGE SCALE GENOMIC DNA]</scope>
    <source>
        <strain evidence="3 4">Cbm 6</strain>
    </source>
</reference>
<feature type="signal peptide" evidence="2">
    <location>
        <begin position="1"/>
        <end position="21"/>
    </location>
</feature>